<sequence length="724" mass="81978">MDEQNSARIATLAGEILTRDRAAVNEIMHNPERALGQKLDAIASLVNALEAGAPRRADAPVADVGQNSLLVARDRILRHRVLQMALTLLRRLSRVDTPRTTLDAMQAALNDYENQVVNENNGADNDSIDEALNRAQSFYYQVRATKLLPYIEGEPPTENVAVLENEMPIVVAQPANQTIANERDFDRLDVNQLTGYIERNHSGTFDFSRHNSVEDVRNFAKSLWRDKKTSAQTPMLQTPAQTPMSSQNLQTPVQTPMPEQSWQTPMSSQNLQTPVQTPMSEQSWQTSVQTPMSSQNLQTPVQTPMSEQSWQTSVQTPMSSQNLQTSVQTPMSEQSWQTSVQTPMSSQNLQTPMQTPVQTPMSSQNLQTPMTEQSWQNSTQTSPASTMMLLQDWPLPTQTVRTATSLPPPPSSLSSNYSWETRVQEMFTPPPPLSLSSSSSPPQNVLLSSSDTSLEGVQRKRRRRRAPPLPAYSSDEERASSPPNASQTRSLSPESEKEDEFDYETEQKRRREEDKNFLRLKALELSKYAGVNERMEKIVQVTKAMQQTYDYCNCKNTIAGPPDASAFVNLLRRLNTYNLSHVEMTVNFYELLYPLTLYNDESNRIVGYIFTATNYFLNCAKNFGRMRAEFNQYGPFAQIDSIVMFVIKFNFLCDLQTFFGKIDGMPILAQPSIKIHTVLVMRDKIVKLAFNALQYDTTLKTDNRRDPKHLQRLIQLMNADFNIM</sequence>
<proteinExistence type="predicted"/>
<dbReference type="InterPro" id="IPR009893">
    <property type="entry name" value="Nucleo_P80/P87"/>
</dbReference>
<name>A0AAE6H3C5_9ABAC</name>
<dbReference type="Proteomes" id="UP000831804">
    <property type="component" value="Segment"/>
</dbReference>
<feature type="compositionally biased region" description="Low complexity" evidence="1">
    <location>
        <begin position="434"/>
        <end position="450"/>
    </location>
</feature>
<feature type="region of interest" description="Disordered" evidence="1">
    <location>
        <begin position="227"/>
        <end position="364"/>
    </location>
</feature>
<dbReference type="PIRSF" id="PIRSF003639">
    <property type="entry name" value="Nucleo_P87"/>
    <property type="match status" value="1"/>
</dbReference>
<accession>A0AAE6H3C5</accession>
<keyword evidence="3" id="KW-1185">Reference proteome</keyword>
<gene>
    <name evidence="2" type="primary">vp80</name>
    <name evidence="2" type="ORF">DijuNPV-ORF-58</name>
</gene>
<evidence type="ECO:0000313" key="2">
    <source>
        <dbReference type="EMBL" id="QDL57033.1"/>
    </source>
</evidence>
<dbReference type="RefSeq" id="YP_010799810.1">
    <property type="nucleotide sequence ID" value="NC_076692.1"/>
</dbReference>
<dbReference type="KEGG" id="vg:80538285"/>
<reference evidence="2" key="1">
    <citation type="journal article" date="2019" name="Viruses">
        <title>A Nymphalid-Infecting Group I Alphabaculovirus Isolated from the Major Passion Fruit Caterpillar Pest Dione juno juno (Lepidoptera: Nymphalidae).</title>
        <authorList>
            <person name="Ribeiro B.M."/>
            <person name="Dos Santos E.R."/>
            <person name="Trentin L.B."/>
            <person name="da Silva L.A."/>
            <person name="de Melo F.L."/>
            <person name="Kitajima E.W."/>
            <person name="Ardisson-Araujo D.M.P."/>
        </authorList>
    </citation>
    <scope>NUCLEOTIDE SEQUENCE</scope>
    <source>
        <strain evidence="2">Araguari-MG</strain>
    </source>
</reference>
<feature type="compositionally biased region" description="Polar residues" evidence="1">
    <location>
        <begin position="481"/>
        <end position="493"/>
    </location>
</feature>
<dbReference type="EMBL" id="MK558262">
    <property type="protein sequence ID" value="QDL57033.1"/>
    <property type="molecule type" value="Genomic_DNA"/>
</dbReference>
<evidence type="ECO:0000256" key="1">
    <source>
        <dbReference type="SAM" id="MobiDB-lite"/>
    </source>
</evidence>
<protein>
    <submittedName>
        <fullName evidence="2">VP80</fullName>
    </submittedName>
</protein>
<feature type="region of interest" description="Disordered" evidence="1">
    <location>
        <begin position="428"/>
        <end position="510"/>
    </location>
</feature>
<organism evidence="2 3">
    <name type="scientific">Dione juno nucleopolyhedrovirus</name>
    <dbReference type="NCBI Taxonomy" id="2594175"/>
    <lineage>
        <taxon>Viruses</taxon>
        <taxon>Viruses incertae sedis</taxon>
        <taxon>Naldaviricetes</taxon>
        <taxon>Lefavirales</taxon>
        <taxon>Baculoviridae</taxon>
        <taxon>Alphabaculovirus</taxon>
        <taxon>Alphabaculovirus dijunonis</taxon>
    </lineage>
</organism>
<feature type="compositionally biased region" description="Polar residues" evidence="1">
    <location>
        <begin position="230"/>
        <end position="364"/>
    </location>
</feature>
<dbReference type="GO" id="GO:0019028">
    <property type="term" value="C:viral capsid"/>
    <property type="evidence" value="ECO:0007669"/>
    <property type="project" value="InterPro"/>
</dbReference>
<dbReference type="Pfam" id="PF07267">
    <property type="entry name" value="Nucleo_P87"/>
    <property type="match status" value="3"/>
</dbReference>
<evidence type="ECO:0000313" key="3">
    <source>
        <dbReference type="Proteomes" id="UP000831804"/>
    </source>
</evidence>
<dbReference type="GeneID" id="80538285"/>